<dbReference type="AlphaFoldDB" id="A0A0C9TU45"/>
<name>A0A0C9TU45_SPHS4</name>
<keyword evidence="3" id="KW-1185">Reference proteome</keyword>
<accession>A0A0C9TU45</accession>
<feature type="compositionally biased region" description="Basic and acidic residues" evidence="1">
    <location>
        <begin position="68"/>
        <end position="81"/>
    </location>
</feature>
<dbReference type="EMBL" id="KN837207">
    <property type="protein sequence ID" value="KIJ33873.1"/>
    <property type="molecule type" value="Genomic_DNA"/>
</dbReference>
<dbReference type="Proteomes" id="UP000054279">
    <property type="component" value="Unassembled WGS sequence"/>
</dbReference>
<reference evidence="2 3" key="1">
    <citation type="submission" date="2014-06" db="EMBL/GenBank/DDBJ databases">
        <title>Evolutionary Origins and Diversification of the Mycorrhizal Mutualists.</title>
        <authorList>
            <consortium name="DOE Joint Genome Institute"/>
            <consortium name="Mycorrhizal Genomics Consortium"/>
            <person name="Kohler A."/>
            <person name="Kuo A."/>
            <person name="Nagy L.G."/>
            <person name="Floudas D."/>
            <person name="Copeland A."/>
            <person name="Barry K.W."/>
            <person name="Cichocki N."/>
            <person name="Veneault-Fourrey C."/>
            <person name="LaButti K."/>
            <person name="Lindquist E.A."/>
            <person name="Lipzen A."/>
            <person name="Lundell T."/>
            <person name="Morin E."/>
            <person name="Murat C."/>
            <person name="Riley R."/>
            <person name="Ohm R."/>
            <person name="Sun H."/>
            <person name="Tunlid A."/>
            <person name="Henrissat B."/>
            <person name="Grigoriev I.V."/>
            <person name="Hibbett D.S."/>
            <person name="Martin F."/>
        </authorList>
    </citation>
    <scope>NUCLEOTIDE SEQUENCE [LARGE SCALE GENOMIC DNA]</scope>
    <source>
        <strain evidence="2 3">SS14</strain>
    </source>
</reference>
<dbReference type="HOGENOM" id="CLU_2575372_0_0_1"/>
<gene>
    <name evidence="2" type="ORF">M422DRAFT_35375</name>
</gene>
<proteinExistence type="predicted"/>
<evidence type="ECO:0000313" key="2">
    <source>
        <dbReference type="EMBL" id="KIJ33873.1"/>
    </source>
</evidence>
<feature type="compositionally biased region" description="Polar residues" evidence="1">
    <location>
        <begin position="57"/>
        <end position="67"/>
    </location>
</feature>
<feature type="region of interest" description="Disordered" evidence="1">
    <location>
        <begin position="57"/>
        <end position="81"/>
    </location>
</feature>
<evidence type="ECO:0000313" key="3">
    <source>
        <dbReference type="Proteomes" id="UP000054279"/>
    </source>
</evidence>
<evidence type="ECO:0000256" key="1">
    <source>
        <dbReference type="SAM" id="MobiDB-lite"/>
    </source>
</evidence>
<sequence>MRLLITSIIGSSVGDAFIAIVPHPLVGGDLYSDMGNSSAIDVDYTNVPLSLADRISGSSCSNAPSNRGSEREAPVLMFPRD</sequence>
<protein>
    <submittedName>
        <fullName evidence="2">Uncharacterized protein</fullName>
    </submittedName>
</protein>
<organism evidence="2 3">
    <name type="scientific">Sphaerobolus stellatus (strain SS14)</name>
    <dbReference type="NCBI Taxonomy" id="990650"/>
    <lineage>
        <taxon>Eukaryota</taxon>
        <taxon>Fungi</taxon>
        <taxon>Dikarya</taxon>
        <taxon>Basidiomycota</taxon>
        <taxon>Agaricomycotina</taxon>
        <taxon>Agaricomycetes</taxon>
        <taxon>Phallomycetidae</taxon>
        <taxon>Geastrales</taxon>
        <taxon>Sphaerobolaceae</taxon>
        <taxon>Sphaerobolus</taxon>
    </lineage>
</organism>